<organism evidence="1 2">
    <name type="scientific">Folsomia candida</name>
    <name type="common">Springtail</name>
    <dbReference type="NCBI Taxonomy" id="158441"/>
    <lineage>
        <taxon>Eukaryota</taxon>
        <taxon>Metazoa</taxon>
        <taxon>Ecdysozoa</taxon>
        <taxon>Arthropoda</taxon>
        <taxon>Hexapoda</taxon>
        <taxon>Collembola</taxon>
        <taxon>Entomobryomorpha</taxon>
        <taxon>Isotomoidea</taxon>
        <taxon>Isotomidae</taxon>
        <taxon>Proisotominae</taxon>
        <taxon>Folsomia</taxon>
    </lineage>
</organism>
<accession>A0A226DXG8</accession>
<reference evidence="1 2" key="1">
    <citation type="submission" date="2015-12" db="EMBL/GenBank/DDBJ databases">
        <title>The genome of Folsomia candida.</title>
        <authorList>
            <person name="Faddeeva A."/>
            <person name="Derks M.F."/>
            <person name="Anvar Y."/>
            <person name="Smit S."/>
            <person name="Van Straalen N."/>
            <person name="Roelofs D."/>
        </authorList>
    </citation>
    <scope>NUCLEOTIDE SEQUENCE [LARGE SCALE GENOMIC DNA]</scope>
    <source>
        <strain evidence="1 2">VU population</strain>
        <tissue evidence="1">Whole body</tissue>
    </source>
</reference>
<comment type="caution">
    <text evidence="1">The sequence shown here is derived from an EMBL/GenBank/DDBJ whole genome shotgun (WGS) entry which is preliminary data.</text>
</comment>
<gene>
    <name evidence="1" type="ORF">Fcan01_15204</name>
</gene>
<dbReference type="Proteomes" id="UP000198287">
    <property type="component" value="Unassembled WGS sequence"/>
</dbReference>
<dbReference type="EMBL" id="LNIX01000009">
    <property type="protein sequence ID" value="OXA49929.1"/>
    <property type="molecule type" value="Genomic_DNA"/>
</dbReference>
<evidence type="ECO:0000313" key="2">
    <source>
        <dbReference type="Proteomes" id="UP000198287"/>
    </source>
</evidence>
<keyword evidence="2" id="KW-1185">Reference proteome</keyword>
<name>A0A226DXG8_FOLCA</name>
<dbReference type="AlphaFoldDB" id="A0A226DXG8"/>
<proteinExistence type="predicted"/>
<evidence type="ECO:0000313" key="1">
    <source>
        <dbReference type="EMBL" id="OXA49929.1"/>
    </source>
</evidence>
<protein>
    <submittedName>
        <fullName evidence="1">Uncharacterized protein</fullName>
    </submittedName>
</protein>
<sequence length="158" mass="17134">MELPKLLWLTVAVEAVGTSGNINIVGLGEGQVYTRWADDADIEQPWGHCPSVVSPPFRGHWLSVESRILSHPSSTTLLYSLERREGLFFLGVVVVSSLVRECFGLIVNCRIGRKSDAIVATATSISQSGGRKKAEPGPFPPFLLDKAKGVIFKVDPST</sequence>